<dbReference type="EMBL" id="SJPM01000001">
    <property type="protein sequence ID" value="TWU03458.1"/>
    <property type="molecule type" value="Genomic_DNA"/>
</dbReference>
<accession>A0A5C6AV35</accession>
<keyword evidence="3" id="KW-0472">Membrane</keyword>
<dbReference type="Gene3D" id="6.10.250.2080">
    <property type="match status" value="1"/>
</dbReference>
<proteinExistence type="inferred from homology"/>
<keyword evidence="4" id="KW-0969">Cilium</keyword>
<evidence type="ECO:0000256" key="3">
    <source>
        <dbReference type="SAM" id="Phobius"/>
    </source>
</evidence>
<comment type="caution">
    <text evidence="4">The sequence shown here is derived from an EMBL/GenBank/DDBJ whole genome shotgun (WGS) entry which is preliminary data.</text>
</comment>
<feature type="transmembrane region" description="Helical" evidence="3">
    <location>
        <begin position="181"/>
        <end position="204"/>
    </location>
</feature>
<reference evidence="4 5" key="1">
    <citation type="submission" date="2019-02" db="EMBL/GenBank/DDBJ databases">
        <title>Deep-cultivation of Planctomycetes and their phenomic and genomic characterization uncovers novel biology.</title>
        <authorList>
            <person name="Wiegand S."/>
            <person name="Jogler M."/>
            <person name="Boedeker C."/>
            <person name="Pinto D."/>
            <person name="Vollmers J."/>
            <person name="Rivas-Marin E."/>
            <person name="Kohn T."/>
            <person name="Peeters S.H."/>
            <person name="Heuer A."/>
            <person name="Rast P."/>
            <person name="Oberbeckmann S."/>
            <person name="Bunk B."/>
            <person name="Jeske O."/>
            <person name="Meyerdierks A."/>
            <person name="Storesund J.E."/>
            <person name="Kallscheuer N."/>
            <person name="Luecker S."/>
            <person name="Lage O.M."/>
            <person name="Pohl T."/>
            <person name="Merkel B.J."/>
            <person name="Hornburger P."/>
            <person name="Mueller R.-W."/>
            <person name="Bruemmer F."/>
            <person name="Labrenz M."/>
            <person name="Spormann A.M."/>
            <person name="Op Den Camp H."/>
            <person name="Overmann J."/>
            <person name="Amann R."/>
            <person name="Jetten M.S.M."/>
            <person name="Mascher T."/>
            <person name="Medema M.H."/>
            <person name="Devos D.P."/>
            <person name="Kaster A.-K."/>
            <person name="Ovreas L."/>
            <person name="Rohde M."/>
            <person name="Galperin M.Y."/>
            <person name="Jogler C."/>
        </authorList>
    </citation>
    <scope>NUCLEOTIDE SEQUENCE [LARGE SCALE GENOMIC DNA]</scope>
    <source>
        <strain evidence="4 5">Pla100</strain>
    </source>
</reference>
<feature type="transmembrane region" description="Helical" evidence="3">
    <location>
        <begin position="140"/>
        <end position="161"/>
    </location>
</feature>
<dbReference type="SUPFAM" id="SSF160544">
    <property type="entry name" value="EscU C-terminal domain-like"/>
    <property type="match status" value="1"/>
</dbReference>
<feature type="transmembrane region" description="Helical" evidence="3">
    <location>
        <begin position="84"/>
        <end position="113"/>
    </location>
</feature>
<sequence length="359" mass="39131">MADGDKKHFASERKRRQAREKGQVAKSQDLTSAALLLAALFAMKTIGARTSAAMAGGIEAALSNSRLIAYTPQEATNELLRLAYRLAIATAPILLLMFIGAIIINVTQAGLILSPDKLIPKLSNIDPLSGAKRIASLQGVMRLIFGMFKITLIGVVAYFALKTHMDEVMSMAALSVPQIAAGMFHTLVGVCLWIGSGLFVLALLEWAFQKWKHEEDLKMTDQEVRDEMKDTEGDPQVAARRRQVARQLAMSRASNDVPTADVVVSNPTELAIAIKYDPHSMPAPIVVAKGAGVIAQKIRRTALEHGIPVVERKPLAQLLYKTVDVGQEIPIDQYQAVAEVLRYVYQLQGKSIPQAQRAA</sequence>
<gene>
    <name evidence="4" type="primary">flhB_1</name>
    <name evidence="4" type="ORF">Pla100_03850</name>
</gene>
<keyword evidence="3" id="KW-0812">Transmembrane</keyword>
<keyword evidence="4" id="KW-0966">Cell projection</keyword>
<dbReference type="InterPro" id="IPR029025">
    <property type="entry name" value="T3SS_substrate_exporter_C"/>
</dbReference>
<name>A0A5C6AV35_9BACT</name>
<dbReference type="GO" id="GO:0009306">
    <property type="term" value="P:protein secretion"/>
    <property type="evidence" value="ECO:0007669"/>
    <property type="project" value="InterPro"/>
</dbReference>
<keyword evidence="5" id="KW-1185">Reference proteome</keyword>
<keyword evidence="4" id="KW-0282">Flagellum</keyword>
<dbReference type="OrthoDB" id="9807950at2"/>
<dbReference type="PRINTS" id="PR00950">
    <property type="entry name" value="TYPE3IMSPROT"/>
</dbReference>
<protein>
    <submittedName>
        <fullName evidence="4">Flagellar biosynthetic protein FlhB</fullName>
    </submittedName>
</protein>
<dbReference type="PANTHER" id="PTHR30531">
    <property type="entry name" value="FLAGELLAR BIOSYNTHETIC PROTEIN FLHB"/>
    <property type="match status" value="1"/>
</dbReference>
<dbReference type="PANTHER" id="PTHR30531:SF12">
    <property type="entry name" value="FLAGELLAR BIOSYNTHETIC PROTEIN FLHB"/>
    <property type="match status" value="1"/>
</dbReference>
<keyword evidence="3" id="KW-1133">Transmembrane helix</keyword>
<dbReference type="Proteomes" id="UP000316213">
    <property type="component" value="Unassembled WGS sequence"/>
</dbReference>
<dbReference type="AlphaFoldDB" id="A0A5C6AV35"/>
<comment type="similarity">
    <text evidence="1">Belongs to the type III secretion exporter family.</text>
</comment>
<feature type="region of interest" description="Disordered" evidence="2">
    <location>
        <begin position="1"/>
        <end position="25"/>
    </location>
</feature>
<dbReference type="GO" id="GO:0005886">
    <property type="term" value="C:plasma membrane"/>
    <property type="evidence" value="ECO:0007669"/>
    <property type="project" value="TreeGrafter"/>
</dbReference>
<organism evidence="4 5">
    <name type="scientific">Neorhodopirellula pilleata</name>
    <dbReference type="NCBI Taxonomy" id="2714738"/>
    <lineage>
        <taxon>Bacteria</taxon>
        <taxon>Pseudomonadati</taxon>
        <taxon>Planctomycetota</taxon>
        <taxon>Planctomycetia</taxon>
        <taxon>Pirellulales</taxon>
        <taxon>Pirellulaceae</taxon>
        <taxon>Neorhodopirellula</taxon>
    </lineage>
</organism>
<feature type="compositionally biased region" description="Basic and acidic residues" evidence="2">
    <location>
        <begin position="1"/>
        <end position="12"/>
    </location>
</feature>
<dbReference type="Gene3D" id="3.40.1690.10">
    <property type="entry name" value="secretion proteins EscU"/>
    <property type="match status" value="1"/>
</dbReference>
<evidence type="ECO:0000313" key="4">
    <source>
        <dbReference type="EMBL" id="TWU03458.1"/>
    </source>
</evidence>
<evidence type="ECO:0000256" key="1">
    <source>
        <dbReference type="ARBA" id="ARBA00010690"/>
    </source>
</evidence>
<dbReference type="RefSeq" id="WP_146575975.1">
    <property type="nucleotide sequence ID" value="NZ_SJPM01000001.1"/>
</dbReference>
<evidence type="ECO:0000313" key="5">
    <source>
        <dbReference type="Proteomes" id="UP000316213"/>
    </source>
</evidence>
<dbReference type="Pfam" id="PF01312">
    <property type="entry name" value="Bac_export_2"/>
    <property type="match status" value="1"/>
</dbReference>
<evidence type="ECO:0000256" key="2">
    <source>
        <dbReference type="SAM" id="MobiDB-lite"/>
    </source>
</evidence>
<dbReference type="InterPro" id="IPR006135">
    <property type="entry name" value="T3SS_substrate_exporter"/>
</dbReference>